<accession>A0ABX3KNI1</accession>
<protein>
    <recommendedName>
        <fullName evidence="3">N-acetyltransferase domain-containing protein</fullName>
    </recommendedName>
</protein>
<reference evidence="2" key="1">
    <citation type="submission" date="2017-01" db="EMBL/GenBank/DDBJ databases">
        <title>Draft genome of the species Salinivibrio costicola subsp. alcaliphilus.</title>
        <authorList>
            <person name="Lopez-Hermoso C."/>
            <person name="De La Haba R."/>
            <person name="Sanchez-Porro C."/>
            <person name="Ventosa A."/>
        </authorList>
    </citation>
    <scope>NUCLEOTIDE SEQUENCE [LARGE SCALE GENOMIC DNA]</scope>
    <source>
        <strain evidence="2">CBH448</strain>
    </source>
</reference>
<name>A0ABX3KNI1_SALCS</name>
<evidence type="ECO:0008006" key="3">
    <source>
        <dbReference type="Google" id="ProtNLM"/>
    </source>
</evidence>
<gene>
    <name evidence="1" type="ORF">BZJ21_12885</name>
</gene>
<sequence>MLIRSEAPADLVKLDRWWRDDITRPYQADQLKQWREAGLISLSLLATSDMGEVQGHIVVIDAQMDNNSQEIALWHSPDPDLLMPLLDEAESTLFEFGYTRLKIMPSAEAARAEFAPIQTNDAWWYKQLAAATA</sequence>
<dbReference type="RefSeq" id="WP_077669984.1">
    <property type="nucleotide sequence ID" value="NZ_MUFR01000042.1"/>
</dbReference>
<evidence type="ECO:0000313" key="1">
    <source>
        <dbReference type="EMBL" id="OOF33048.1"/>
    </source>
</evidence>
<organism evidence="1 2">
    <name type="scientific">Salinivibrio costicola subsp. alcaliphilus</name>
    <dbReference type="NCBI Taxonomy" id="272773"/>
    <lineage>
        <taxon>Bacteria</taxon>
        <taxon>Pseudomonadati</taxon>
        <taxon>Pseudomonadota</taxon>
        <taxon>Gammaproteobacteria</taxon>
        <taxon>Vibrionales</taxon>
        <taxon>Vibrionaceae</taxon>
        <taxon>Salinivibrio</taxon>
    </lineage>
</organism>
<proteinExistence type="predicted"/>
<evidence type="ECO:0000313" key="2">
    <source>
        <dbReference type="Proteomes" id="UP000189431"/>
    </source>
</evidence>
<dbReference type="Proteomes" id="UP000189431">
    <property type="component" value="Unassembled WGS sequence"/>
</dbReference>
<dbReference type="EMBL" id="MUFR01000042">
    <property type="protein sequence ID" value="OOF33048.1"/>
    <property type="molecule type" value="Genomic_DNA"/>
</dbReference>
<comment type="caution">
    <text evidence="1">The sequence shown here is derived from an EMBL/GenBank/DDBJ whole genome shotgun (WGS) entry which is preliminary data.</text>
</comment>
<keyword evidence="2" id="KW-1185">Reference proteome</keyword>